<dbReference type="Proteomes" id="UP000887565">
    <property type="component" value="Unplaced"/>
</dbReference>
<evidence type="ECO:0000256" key="1">
    <source>
        <dbReference type="SAM" id="MobiDB-lite"/>
    </source>
</evidence>
<name>A0A915JKH5_ROMCU</name>
<evidence type="ECO:0000313" key="3">
    <source>
        <dbReference type="WBParaSite" id="nRc.2.0.1.t26694-RA"/>
    </source>
</evidence>
<dbReference type="AlphaFoldDB" id="A0A915JKH5"/>
<proteinExistence type="predicted"/>
<dbReference type="WBParaSite" id="nRc.2.0.1.t26694-RA">
    <property type="protein sequence ID" value="nRc.2.0.1.t26694-RA"/>
    <property type="gene ID" value="nRc.2.0.1.g26694"/>
</dbReference>
<evidence type="ECO:0000313" key="2">
    <source>
        <dbReference type="Proteomes" id="UP000887565"/>
    </source>
</evidence>
<feature type="compositionally biased region" description="Basic and acidic residues" evidence="1">
    <location>
        <begin position="45"/>
        <end position="55"/>
    </location>
</feature>
<sequence>MRHEALPPERGLDAPLRLSPREKTSASSHIALMMPKPSATPMPSIHEKYHMGLSP</sequence>
<organism evidence="2 3">
    <name type="scientific">Romanomermis culicivorax</name>
    <name type="common">Nematode worm</name>
    <dbReference type="NCBI Taxonomy" id="13658"/>
    <lineage>
        <taxon>Eukaryota</taxon>
        <taxon>Metazoa</taxon>
        <taxon>Ecdysozoa</taxon>
        <taxon>Nematoda</taxon>
        <taxon>Enoplea</taxon>
        <taxon>Dorylaimia</taxon>
        <taxon>Mermithida</taxon>
        <taxon>Mermithoidea</taxon>
        <taxon>Mermithidae</taxon>
        <taxon>Romanomermis</taxon>
    </lineage>
</organism>
<keyword evidence="2" id="KW-1185">Reference proteome</keyword>
<reference evidence="3" key="1">
    <citation type="submission" date="2022-11" db="UniProtKB">
        <authorList>
            <consortium name="WormBaseParasite"/>
        </authorList>
    </citation>
    <scope>IDENTIFICATION</scope>
</reference>
<feature type="region of interest" description="Disordered" evidence="1">
    <location>
        <begin position="1"/>
        <end position="55"/>
    </location>
</feature>
<feature type="compositionally biased region" description="Basic and acidic residues" evidence="1">
    <location>
        <begin position="1"/>
        <end position="12"/>
    </location>
</feature>
<protein>
    <submittedName>
        <fullName evidence="3">Uncharacterized protein</fullName>
    </submittedName>
</protein>
<accession>A0A915JKH5</accession>